<dbReference type="EMBL" id="JACOOR010000008">
    <property type="protein sequence ID" value="MBC5660734.1"/>
    <property type="molecule type" value="Genomic_DNA"/>
</dbReference>
<keyword evidence="3" id="KW-1185">Reference proteome</keyword>
<keyword evidence="1" id="KW-1133">Transmembrane helix</keyword>
<dbReference type="AlphaFoldDB" id="A0A923LEP7"/>
<evidence type="ECO:0000313" key="2">
    <source>
        <dbReference type="EMBL" id="MBC5660734.1"/>
    </source>
</evidence>
<feature type="transmembrane region" description="Helical" evidence="1">
    <location>
        <begin position="174"/>
        <end position="193"/>
    </location>
</feature>
<feature type="transmembrane region" description="Helical" evidence="1">
    <location>
        <begin position="36"/>
        <end position="55"/>
    </location>
</feature>
<organism evidence="2 3">
    <name type="scientific">Anaerosacchariphilus hominis</name>
    <dbReference type="NCBI Taxonomy" id="2763017"/>
    <lineage>
        <taxon>Bacteria</taxon>
        <taxon>Bacillati</taxon>
        <taxon>Bacillota</taxon>
        <taxon>Clostridia</taxon>
        <taxon>Lachnospirales</taxon>
        <taxon>Lachnospiraceae</taxon>
        <taxon>Anaerosacchariphilus</taxon>
    </lineage>
</organism>
<keyword evidence="1" id="KW-0472">Membrane</keyword>
<feature type="transmembrane region" description="Helical" evidence="1">
    <location>
        <begin position="142"/>
        <end position="162"/>
    </location>
</feature>
<sequence length="205" mass="22229">MLNYLWALMLLVGVLYGAFRGRLPDLTGAALDSAKEAVTLCITMTGVLSLWVGLMEIAQKSGIIRGAARLLQPFMDFMFPELPKEHKAREYMTTNIIANIFGLGWAATPAGLKAMEALRDLEEERRKRGVGRPKGTAGNEMCTFLVLNIASLQLIPINIIAYRSQYGSENPAAILAPSLVATLLSAVAAVLFCKSRNMGRKGGGR</sequence>
<evidence type="ECO:0000256" key="1">
    <source>
        <dbReference type="SAM" id="Phobius"/>
    </source>
</evidence>
<dbReference type="Proteomes" id="UP000649345">
    <property type="component" value="Unassembled WGS sequence"/>
</dbReference>
<name>A0A923LEP7_9FIRM</name>
<reference evidence="2" key="1">
    <citation type="submission" date="2020-08" db="EMBL/GenBank/DDBJ databases">
        <title>Genome public.</title>
        <authorList>
            <person name="Liu C."/>
            <person name="Sun Q."/>
        </authorList>
    </citation>
    <scope>NUCLEOTIDE SEQUENCE</scope>
    <source>
        <strain evidence="2">NSJ-68</strain>
    </source>
</reference>
<protein>
    <submittedName>
        <fullName evidence="2">Nucleoside recognition protein</fullName>
    </submittedName>
</protein>
<accession>A0A923LEP7</accession>
<keyword evidence="1" id="KW-0812">Transmembrane</keyword>
<dbReference type="RefSeq" id="WP_186872567.1">
    <property type="nucleotide sequence ID" value="NZ_JACOOR010000008.1"/>
</dbReference>
<proteinExistence type="predicted"/>
<evidence type="ECO:0000313" key="3">
    <source>
        <dbReference type="Proteomes" id="UP000649345"/>
    </source>
</evidence>
<gene>
    <name evidence="2" type="ORF">H8S44_13285</name>
</gene>
<comment type="caution">
    <text evidence="2">The sequence shown here is derived from an EMBL/GenBank/DDBJ whole genome shotgun (WGS) entry which is preliminary data.</text>
</comment>